<accession>A0AAE0DPV1</accession>
<comment type="caution">
    <text evidence="1">The sequence shown here is derived from an EMBL/GenBank/DDBJ whole genome shotgun (WGS) entry which is preliminary data.</text>
</comment>
<gene>
    <name evidence="1" type="ORF">OEA41_000510</name>
</gene>
<evidence type="ECO:0000313" key="1">
    <source>
        <dbReference type="EMBL" id="KAK3178375.1"/>
    </source>
</evidence>
<sequence length="112" mass="12946">MAKFDNTQLNRHAKDRFCIECGLKEHKYGLFGQEVRIDDIIHKVVWCICNPHELASFCVGEERIEFKVVHCPPNHGYGSVLRVHDGDHIVDMKPRKAMRSLEKEKSMQGLAE</sequence>
<dbReference type="EMBL" id="JASNWA010000003">
    <property type="protein sequence ID" value="KAK3178375.1"/>
    <property type="molecule type" value="Genomic_DNA"/>
</dbReference>
<organism evidence="1 2">
    <name type="scientific">Lepraria neglecta</name>
    <dbReference type="NCBI Taxonomy" id="209136"/>
    <lineage>
        <taxon>Eukaryota</taxon>
        <taxon>Fungi</taxon>
        <taxon>Dikarya</taxon>
        <taxon>Ascomycota</taxon>
        <taxon>Pezizomycotina</taxon>
        <taxon>Lecanoromycetes</taxon>
        <taxon>OSLEUM clade</taxon>
        <taxon>Lecanoromycetidae</taxon>
        <taxon>Lecanorales</taxon>
        <taxon>Lecanorineae</taxon>
        <taxon>Stereocaulaceae</taxon>
        <taxon>Lepraria</taxon>
    </lineage>
</organism>
<dbReference type="Proteomes" id="UP001276659">
    <property type="component" value="Unassembled WGS sequence"/>
</dbReference>
<proteinExistence type="predicted"/>
<protein>
    <submittedName>
        <fullName evidence="1">Uncharacterized protein</fullName>
    </submittedName>
</protein>
<reference evidence="1" key="1">
    <citation type="submission" date="2022-11" db="EMBL/GenBank/DDBJ databases">
        <title>Chromosomal genome sequence assembly and mating type (MAT) locus characterization of the leprose asexual lichenized fungus Lepraria neglecta (Nyl.) Erichsen.</title>
        <authorList>
            <person name="Allen J.L."/>
            <person name="Pfeffer B."/>
        </authorList>
    </citation>
    <scope>NUCLEOTIDE SEQUENCE</scope>
    <source>
        <strain evidence="1">Allen 5258</strain>
    </source>
</reference>
<name>A0AAE0DPV1_9LECA</name>
<dbReference type="AlphaFoldDB" id="A0AAE0DPV1"/>
<evidence type="ECO:0000313" key="2">
    <source>
        <dbReference type="Proteomes" id="UP001276659"/>
    </source>
</evidence>
<keyword evidence="2" id="KW-1185">Reference proteome</keyword>